<evidence type="ECO:0000313" key="2">
    <source>
        <dbReference type="EMBL" id="KAF2861155.1"/>
    </source>
</evidence>
<sequence>MLLICGFLMCFHSSNNIVFGVVLCFEVFMEEHWNGRDLLRDGPQHVLEICLVSVSLRVTRTCLCLSCPALLQYCFPHGHGCLTAVDFSLHW</sequence>
<evidence type="ECO:0000313" key="3">
    <source>
        <dbReference type="Proteomes" id="UP000799421"/>
    </source>
</evidence>
<organism evidence="2 3">
    <name type="scientific">Piedraia hortae CBS 480.64</name>
    <dbReference type="NCBI Taxonomy" id="1314780"/>
    <lineage>
        <taxon>Eukaryota</taxon>
        <taxon>Fungi</taxon>
        <taxon>Dikarya</taxon>
        <taxon>Ascomycota</taxon>
        <taxon>Pezizomycotina</taxon>
        <taxon>Dothideomycetes</taxon>
        <taxon>Dothideomycetidae</taxon>
        <taxon>Capnodiales</taxon>
        <taxon>Piedraiaceae</taxon>
        <taxon>Piedraia</taxon>
    </lineage>
</organism>
<dbReference type="Proteomes" id="UP000799421">
    <property type="component" value="Unassembled WGS sequence"/>
</dbReference>
<feature type="chain" id="PRO_5025432012" description="Secreted protein" evidence="1">
    <location>
        <begin position="17"/>
        <end position="91"/>
    </location>
</feature>
<protein>
    <recommendedName>
        <fullName evidence="4">Secreted protein</fullName>
    </recommendedName>
</protein>
<keyword evidence="1" id="KW-0732">Signal</keyword>
<reference evidence="2" key="1">
    <citation type="journal article" date="2020" name="Stud. Mycol.">
        <title>101 Dothideomycetes genomes: a test case for predicting lifestyles and emergence of pathogens.</title>
        <authorList>
            <person name="Haridas S."/>
            <person name="Albert R."/>
            <person name="Binder M."/>
            <person name="Bloem J."/>
            <person name="Labutti K."/>
            <person name="Salamov A."/>
            <person name="Andreopoulos B."/>
            <person name="Baker S."/>
            <person name="Barry K."/>
            <person name="Bills G."/>
            <person name="Bluhm B."/>
            <person name="Cannon C."/>
            <person name="Castanera R."/>
            <person name="Culley D."/>
            <person name="Daum C."/>
            <person name="Ezra D."/>
            <person name="Gonzalez J."/>
            <person name="Henrissat B."/>
            <person name="Kuo A."/>
            <person name="Liang C."/>
            <person name="Lipzen A."/>
            <person name="Lutzoni F."/>
            <person name="Magnuson J."/>
            <person name="Mondo S."/>
            <person name="Nolan M."/>
            <person name="Ohm R."/>
            <person name="Pangilinan J."/>
            <person name="Park H.-J."/>
            <person name="Ramirez L."/>
            <person name="Alfaro M."/>
            <person name="Sun H."/>
            <person name="Tritt A."/>
            <person name="Yoshinaga Y."/>
            <person name="Zwiers L.-H."/>
            <person name="Turgeon B."/>
            <person name="Goodwin S."/>
            <person name="Spatafora J."/>
            <person name="Crous P."/>
            <person name="Grigoriev I."/>
        </authorList>
    </citation>
    <scope>NUCLEOTIDE SEQUENCE</scope>
    <source>
        <strain evidence="2">CBS 480.64</strain>
    </source>
</reference>
<gene>
    <name evidence="2" type="ORF">K470DRAFT_47340</name>
</gene>
<evidence type="ECO:0008006" key="4">
    <source>
        <dbReference type="Google" id="ProtNLM"/>
    </source>
</evidence>
<dbReference type="AlphaFoldDB" id="A0A6A7C2I7"/>
<evidence type="ECO:0000256" key="1">
    <source>
        <dbReference type="SAM" id="SignalP"/>
    </source>
</evidence>
<feature type="signal peptide" evidence="1">
    <location>
        <begin position="1"/>
        <end position="16"/>
    </location>
</feature>
<keyword evidence="3" id="KW-1185">Reference proteome</keyword>
<name>A0A6A7C2I7_9PEZI</name>
<dbReference type="EMBL" id="MU005975">
    <property type="protein sequence ID" value="KAF2861155.1"/>
    <property type="molecule type" value="Genomic_DNA"/>
</dbReference>
<proteinExistence type="predicted"/>
<accession>A0A6A7C2I7</accession>